<comment type="caution">
    <text evidence="2">The sequence shown here is derived from an EMBL/GenBank/DDBJ whole genome shotgun (WGS) entry which is preliminary data.</text>
</comment>
<proteinExistence type="predicted"/>
<evidence type="ECO:0000313" key="3">
    <source>
        <dbReference type="Proteomes" id="UP000294003"/>
    </source>
</evidence>
<feature type="compositionally biased region" description="Basic and acidic residues" evidence="1">
    <location>
        <begin position="115"/>
        <end position="127"/>
    </location>
</feature>
<reference evidence="2 3" key="1">
    <citation type="submission" date="2018-06" db="EMBL/GenBank/DDBJ databases">
        <title>Complete Genomes of Monosporascus.</title>
        <authorList>
            <person name="Robinson A.J."/>
            <person name="Natvig D.O."/>
        </authorList>
    </citation>
    <scope>NUCLEOTIDE SEQUENCE [LARGE SCALE GENOMIC DNA]</scope>
    <source>
        <strain evidence="2 3">CBS 609.92</strain>
    </source>
</reference>
<feature type="compositionally biased region" description="Basic and acidic residues" evidence="1">
    <location>
        <begin position="81"/>
        <end position="95"/>
    </location>
</feature>
<dbReference type="EMBL" id="QJNS01000113">
    <property type="protein sequence ID" value="RYO86586.1"/>
    <property type="molecule type" value="Genomic_DNA"/>
</dbReference>
<feature type="compositionally biased region" description="Pro residues" evidence="1">
    <location>
        <begin position="129"/>
        <end position="141"/>
    </location>
</feature>
<accession>A0ABY0H724</accession>
<name>A0ABY0H724_9PEZI</name>
<feature type="compositionally biased region" description="Basic residues" evidence="1">
    <location>
        <begin position="49"/>
        <end position="69"/>
    </location>
</feature>
<feature type="compositionally biased region" description="Low complexity" evidence="1">
    <location>
        <begin position="142"/>
        <end position="151"/>
    </location>
</feature>
<feature type="region of interest" description="Disordered" evidence="1">
    <location>
        <begin position="1"/>
        <end position="151"/>
    </location>
</feature>
<sequence>MGNCFSAAAQPTKREKPGGGGKKRHTGSEGGSARQPAPNGVRSPEGHHQRTPKRASGKMATRGRKRSQKKSGGQPERSRRHSENPRQDRERRARVPPEPSPPVGAQGDVPLRLLEVPRADVRRDGRSPPRAPSVRPVPAPAPASVSETEEA</sequence>
<keyword evidence="3" id="KW-1185">Reference proteome</keyword>
<gene>
    <name evidence="2" type="ORF">DL762_004673</name>
</gene>
<evidence type="ECO:0000313" key="2">
    <source>
        <dbReference type="EMBL" id="RYO86586.1"/>
    </source>
</evidence>
<dbReference type="Proteomes" id="UP000294003">
    <property type="component" value="Unassembled WGS sequence"/>
</dbReference>
<evidence type="ECO:0000256" key="1">
    <source>
        <dbReference type="SAM" id="MobiDB-lite"/>
    </source>
</evidence>
<protein>
    <submittedName>
        <fullName evidence="2">Uncharacterized protein</fullName>
    </submittedName>
</protein>
<organism evidence="2 3">
    <name type="scientific">Monosporascus cannonballus</name>
    <dbReference type="NCBI Taxonomy" id="155416"/>
    <lineage>
        <taxon>Eukaryota</taxon>
        <taxon>Fungi</taxon>
        <taxon>Dikarya</taxon>
        <taxon>Ascomycota</taxon>
        <taxon>Pezizomycotina</taxon>
        <taxon>Sordariomycetes</taxon>
        <taxon>Xylariomycetidae</taxon>
        <taxon>Xylariales</taxon>
        <taxon>Xylariales incertae sedis</taxon>
        <taxon>Monosporascus</taxon>
    </lineage>
</organism>